<name>A0A428SJ68_9HYPO</name>
<sequence>MHNESCRYRSTIANLSPSPVTDEEKRWHQFYMRAVVTQQRHPPVNQHNYNTRPVPDYAFDKQWATKVLDQTKAWLNNNPLNDSEDNETHRHDPARR</sequence>
<accession>A0A428SJ68</accession>
<gene>
    <name evidence="2" type="ORF">CDV31_015797</name>
</gene>
<feature type="region of interest" description="Disordered" evidence="1">
    <location>
        <begin position="74"/>
        <end position="96"/>
    </location>
</feature>
<evidence type="ECO:0000313" key="3">
    <source>
        <dbReference type="Proteomes" id="UP000288429"/>
    </source>
</evidence>
<evidence type="ECO:0000313" key="2">
    <source>
        <dbReference type="EMBL" id="RSL89835.1"/>
    </source>
</evidence>
<protein>
    <submittedName>
        <fullName evidence="2">Uncharacterized protein</fullName>
    </submittedName>
</protein>
<dbReference type="EMBL" id="NIZV01000441">
    <property type="protein sequence ID" value="RSL89835.1"/>
    <property type="molecule type" value="Genomic_DNA"/>
</dbReference>
<dbReference type="Proteomes" id="UP000288429">
    <property type="component" value="Unassembled WGS sequence"/>
</dbReference>
<comment type="caution">
    <text evidence="2">The sequence shown here is derived from an EMBL/GenBank/DDBJ whole genome shotgun (WGS) entry which is preliminary data.</text>
</comment>
<dbReference type="AlphaFoldDB" id="A0A428SJ68"/>
<evidence type="ECO:0000256" key="1">
    <source>
        <dbReference type="SAM" id="MobiDB-lite"/>
    </source>
</evidence>
<proteinExistence type="predicted"/>
<reference evidence="2 3" key="1">
    <citation type="submission" date="2017-06" db="EMBL/GenBank/DDBJ databases">
        <title>Cmopartive genomic analysis of Ambrosia Fusariam Clade fungi.</title>
        <authorList>
            <person name="Stajich J.E."/>
            <person name="Carrillo J."/>
            <person name="Kijimoto T."/>
            <person name="Eskalen A."/>
            <person name="O'Donnell K."/>
            <person name="Kasson M."/>
        </authorList>
    </citation>
    <scope>NUCLEOTIDE SEQUENCE [LARGE SCALE GENOMIC DNA]</scope>
    <source>
        <strain evidence="2 3">NRRL 20438</strain>
    </source>
</reference>
<organism evidence="2 3">
    <name type="scientific">Fusarium ambrosium</name>
    <dbReference type="NCBI Taxonomy" id="131363"/>
    <lineage>
        <taxon>Eukaryota</taxon>
        <taxon>Fungi</taxon>
        <taxon>Dikarya</taxon>
        <taxon>Ascomycota</taxon>
        <taxon>Pezizomycotina</taxon>
        <taxon>Sordariomycetes</taxon>
        <taxon>Hypocreomycetidae</taxon>
        <taxon>Hypocreales</taxon>
        <taxon>Nectriaceae</taxon>
        <taxon>Fusarium</taxon>
        <taxon>Fusarium solani species complex</taxon>
    </lineage>
</organism>
<keyword evidence="3" id="KW-1185">Reference proteome</keyword>
<feature type="compositionally biased region" description="Basic and acidic residues" evidence="1">
    <location>
        <begin position="86"/>
        <end position="96"/>
    </location>
</feature>